<name>A0A1X6P5Y3_PORUM</name>
<evidence type="ECO:0000313" key="2">
    <source>
        <dbReference type="EMBL" id="OSX76319.1"/>
    </source>
</evidence>
<evidence type="ECO:0000256" key="1">
    <source>
        <dbReference type="SAM" id="MobiDB-lite"/>
    </source>
</evidence>
<evidence type="ECO:0000313" key="3">
    <source>
        <dbReference type="Proteomes" id="UP000218209"/>
    </source>
</evidence>
<reference evidence="2 3" key="1">
    <citation type="submission" date="2017-03" db="EMBL/GenBank/DDBJ databases">
        <title>WGS assembly of Porphyra umbilicalis.</title>
        <authorList>
            <person name="Brawley S.H."/>
            <person name="Blouin N.A."/>
            <person name="Ficko-Blean E."/>
            <person name="Wheeler G.L."/>
            <person name="Lohr M."/>
            <person name="Goodson H.V."/>
            <person name="Jenkins J.W."/>
            <person name="Blaby-Haas C.E."/>
            <person name="Helliwell K.E."/>
            <person name="Chan C."/>
            <person name="Marriage T."/>
            <person name="Bhattacharya D."/>
            <person name="Klein A.S."/>
            <person name="Badis Y."/>
            <person name="Brodie J."/>
            <person name="Cao Y."/>
            <person name="Collen J."/>
            <person name="Dittami S.M."/>
            <person name="Gachon C.M."/>
            <person name="Green B.R."/>
            <person name="Karpowicz S."/>
            <person name="Kim J.W."/>
            <person name="Kudahl U."/>
            <person name="Lin S."/>
            <person name="Michel G."/>
            <person name="Mittag M."/>
            <person name="Olson B.J."/>
            <person name="Pangilinan J."/>
            <person name="Peng Y."/>
            <person name="Qiu H."/>
            <person name="Shu S."/>
            <person name="Singer J.T."/>
            <person name="Smith A.G."/>
            <person name="Sprecher B.N."/>
            <person name="Wagner V."/>
            <person name="Wang W."/>
            <person name="Wang Z.-Y."/>
            <person name="Yan J."/>
            <person name="Yarish C."/>
            <person name="Zoeuner-Riek S."/>
            <person name="Zhuang Y."/>
            <person name="Zou Y."/>
            <person name="Lindquist E.A."/>
            <person name="Grimwood J."/>
            <person name="Barry K."/>
            <person name="Rokhsar D.S."/>
            <person name="Schmutz J."/>
            <person name="Stiller J.W."/>
            <person name="Grossman A.R."/>
            <person name="Prochnik S.E."/>
        </authorList>
    </citation>
    <scope>NUCLEOTIDE SEQUENCE [LARGE SCALE GENOMIC DNA]</scope>
    <source>
        <strain evidence="2">4086291</strain>
    </source>
</reference>
<dbReference type="EMBL" id="KV918871">
    <property type="protein sequence ID" value="OSX76319.1"/>
    <property type="molecule type" value="Genomic_DNA"/>
</dbReference>
<accession>A0A1X6P5Y3</accession>
<gene>
    <name evidence="2" type="ORF">BU14_0197s0015</name>
</gene>
<organism evidence="2 3">
    <name type="scientific">Porphyra umbilicalis</name>
    <name type="common">Purple laver</name>
    <name type="synonym">Red alga</name>
    <dbReference type="NCBI Taxonomy" id="2786"/>
    <lineage>
        <taxon>Eukaryota</taxon>
        <taxon>Rhodophyta</taxon>
        <taxon>Bangiophyceae</taxon>
        <taxon>Bangiales</taxon>
        <taxon>Bangiaceae</taxon>
        <taxon>Porphyra</taxon>
    </lineage>
</organism>
<dbReference type="AlphaFoldDB" id="A0A1X6P5Y3"/>
<proteinExistence type="predicted"/>
<protein>
    <submittedName>
        <fullName evidence="2">Uncharacterized protein</fullName>
    </submittedName>
</protein>
<sequence>MAPLPLPATALLALPEVSRWTSSAAVVAWGAPYAPTVTAAAGLSAGSGSLPIAEVLPAMRHAVTVDCSIWPKWEDWEGGIAANRGLASFIRNRSAAGGGSAWPTAGGADGGVEGSDLGAPVVIKSELYLPTAITPEGDAVLGMQVNEHVVPEGAGNFCTPGTVDGIGRWAFFPAEDVLVVATATDDGTHVAFAEYRPADNLYVMAVVRRPVAPGGSPVLVSRVSTLSQRVDGDGGGAGGTHGVVAAADSPPSALVAAQRFFAAEVGTYGAATALALTAPSLSSFVGVGSSTARPDDPAAVSTAIMKTELASGSVVARLRSLALSSPGVHPRGLRLPPPARSSNAFFGVSTTQPLRLTAAADRPSSDERADDGVDAGLAGLFAAAAVAAPRTPAVPRRTGCRRSRIELETVQSERVRARILRNREAATRSNARRAAARAEARRRHLRG</sequence>
<feature type="region of interest" description="Disordered" evidence="1">
    <location>
        <begin position="426"/>
        <end position="447"/>
    </location>
</feature>
<keyword evidence="3" id="KW-1185">Reference proteome</keyword>
<dbReference type="Proteomes" id="UP000218209">
    <property type="component" value="Unassembled WGS sequence"/>
</dbReference>
<feature type="compositionally biased region" description="Basic residues" evidence="1">
    <location>
        <begin position="430"/>
        <end position="447"/>
    </location>
</feature>